<dbReference type="AlphaFoldDB" id="A0A0A9HV40"/>
<accession>A0A0A9HV40</accession>
<name>A0A0A9HV40_ARUDO</name>
<proteinExistence type="predicted"/>
<organism evidence="1">
    <name type="scientific">Arundo donax</name>
    <name type="common">Giant reed</name>
    <name type="synonym">Donax arundinaceus</name>
    <dbReference type="NCBI Taxonomy" id="35708"/>
    <lineage>
        <taxon>Eukaryota</taxon>
        <taxon>Viridiplantae</taxon>
        <taxon>Streptophyta</taxon>
        <taxon>Embryophyta</taxon>
        <taxon>Tracheophyta</taxon>
        <taxon>Spermatophyta</taxon>
        <taxon>Magnoliopsida</taxon>
        <taxon>Liliopsida</taxon>
        <taxon>Poales</taxon>
        <taxon>Poaceae</taxon>
        <taxon>PACMAD clade</taxon>
        <taxon>Arundinoideae</taxon>
        <taxon>Arundineae</taxon>
        <taxon>Arundo</taxon>
    </lineage>
</organism>
<protein>
    <submittedName>
        <fullName evidence="1">Uncharacterized protein</fullName>
    </submittedName>
</protein>
<sequence>MIASRCVKCSIQSNLALEREISSQTKFFLVLTVKYRNIRY</sequence>
<reference evidence="1" key="2">
    <citation type="journal article" date="2015" name="Data Brief">
        <title>Shoot transcriptome of the giant reed, Arundo donax.</title>
        <authorList>
            <person name="Barrero R.A."/>
            <person name="Guerrero F.D."/>
            <person name="Moolhuijzen P."/>
            <person name="Goolsby J.A."/>
            <person name="Tidwell J."/>
            <person name="Bellgard S.E."/>
            <person name="Bellgard M.I."/>
        </authorList>
    </citation>
    <scope>NUCLEOTIDE SEQUENCE</scope>
    <source>
        <tissue evidence="1">Shoot tissue taken approximately 20 cm above the soil surface</tissue>
    </source>
</reference>
<evidence type="ECO:0000313" key="1">
    <source>
        <dbReference type="EMBL" id="JAE36778.1"/>
    </source>
</evidence>
<dbReference type="EMBL" id="GBRH01161118">
    <property type="protein sequence ID" value="JAE36778.1"/>
    <property type="molecule type" value="Transcribed_RNA"/>
</dbReference>
<reference evidence="1" key="1">
    <citation type="submission" date="2014-09" db="EMBL/GenBank/DDBJ databases">
        <authorList>
            <person name="Magalhaes I.L.F."/>
            <person name="Oliveira U."/>
            <person name="Santos F.R."/>
            <person name="Vidigal T.H.D.A."/>
            <person name="Brescovit A.D."/>
            <person name="Santos A.J."/>
        </authorList>
    </citation>
    <scope>NUCLEOTIDE SEQUENCE</scope>
    <source>
        <tissue evidence="1">Shoot tissue taken approximately 20 cm above the soil surface</tissue>
    </source>
</reference>